<name>A0A380NNR4_9FIRM</name>
<dbReference type="Proteomes" id="UP000255367">
    <property type="component" value="Unassembled WGS sequence"/>
</dbReference>
<reference evidence="2 3" key="1">
    <citation type="submission" date="2018-06" db="EMBL/GenBank/DDBJ databases">
        <authorList>
            <consortium name="Pathogen Informatics"/>
            <person name="Doyle S."/>
        </authorList>
    </citation>
    <scope>NUCLEOTIDE SEQUENCE [LARGE SCALE GENOMIC DNA]</scope>
    <source>
        <strain evidence="2 3">NCTC12020</strain>
    </source>
</reference>
<dbReference type="RefSeq" id="WP_115310767.1">
    <property type="nucleotide sequence ID" value="NZ_UHIO01000001.1"/>
</dbReference>
<proteinExistence type="predicted"/>
<dbReference type="AlphaFoldDB" id="A0A380NNR4"/>
<keyword evidence="3" id="KW-1185">Reference proteome</keyword>
<gene>
    <name evidence="2" type="ORF">NCTC12020_01661</name>
</gene>
<keyword evidence="1" id="KW-0732">Signal</keyword>
<feature type="chain" id="PRO_5038554749" description="Lipoprotein" evidence="1">
    <location>
        <begin position="22"/>
        <end position="216"/>
    </location>
</feature>
<evidence type="ECO:0000313" key="2">
    <source>
        <dbReference type="EMBL" id="SUP44442.1"/>
    </source>
</evidence>
<dbReference type="OrthoDB" id="1628917at2"/>
<organism evidence="2 3">
    <name type="scientific">Veillonella criceti</name>
    <dbReference type="NCBI Taxonomy" id="103891"/>
    <lineage>
        <taxon>Bacteria</taxon>
        <taxon>Bacillati</taxon>
        <taxon>Bacillota</taxon>
        <taxon>Negativicutes</taxon>
        <taxon>Veillonellales</taxon>
        <taxon>Veillonellaceae</taxon>
        <taxon>Veillonella</taxon>
    </lineage>
</organism>
<evidence type="ECO:0008006" key="4">
    <source>
        <dbReference type="Google" id="ProtNLM"/>
    </source>
</evidence>
<evidence type="ECO:0000256" key="1">
    <source>
        <dbReference type="SAM" id="SignalP"/>
    </source>
</evidence>
<evidence type="ECO:0000313" key="3">
    <source>
        <dbReference type="Proteomes" id="UP000255367"/>
    </source>
</evidence>
<dbReference type="PROSITE" id="PS51257">
    <property type="entry name" value="PROKAR_LIPOPROTEIN"/>
    <property type="match status" value="1"/>
</dbReference>
<sequence>MKRCITYMMMALAMVSLFIVSGCGGNLGSSQDFSGTWGYVETASPIGNNEIDYEYNQDTIYVVTLEKKSEHTYAADFKDYKYSYKGSSFLNRDEYERGDRWITFFIPDGPNSQGLLPKVEPVYEFKLVAHDMETISFTERDGVLYVDESGLEYTYDKDNDALVSGKTVLHRIKDGDITSLKEEVQQHIKDFYTKEYVDTKKRDITNIKFNDAPKSK</sequence>
<dbReference type="EMBL" id="UHIO01000001">
    <property type="protein sequence ID" value="SUP44442.1"/>
    <property type="molecule type" value="Genomic_DNA"/>
</dbReference>
<feature type="signal peptide" evidence="1">
    <location>
        <begin position="1"/>
        <end position="21"/>
    </location>
</feature>
<protein>
    <recommendedName>
        <fullName evidence="4">Lipoprotein</fullName>
    </recommendedName>
</protein>
<accession>A0A380NNR4</accession>